<keyword evidence="5" id="KW-1015">Disulfide bond</keyword>
<dbReference type="GO" id="GO:0055062">
    <property type="term" value="P:phosphate ion homeostasis"/>
    <property type="evidence" value="ECO:0007669"/>
    <property type="project" value="Ensembl"/>
</dbReference>
<dbReference type="Pfam" id="PF01663">
    <property type="entry name" value="Phosphodiest"/>
    <property type="match status" value="1"/>
</dbReference>
<dbReference type="OMA" id="LMDGMIN"/>
<dbReference type="Gene3D" id="3.40.720.10">
    <property type="entry name" value="Alkaline Phosphatase, subunit A"/>
    <property type="match status" value="1"/>
</dbReference>
<dbReference type="InterPro" id="IPR001604">
    <property type="entry name" value="Endo_G_ENPP1-like_dom"/>
</dbReference>
<dbReference type="EMBL" id="AFYH01246451">
    <property type="status" value="NOT_ANNOTATED_CDS"/>
    <property type="molecule type" value="Genomic_DNA"/>
</dbReference>
<evidence type="ECO:0000256" key="5">
    <source>
        <dbReference type="ARBA" id="ARBA00023157"/>
    </source>
</evidence>
<dbReference type="SUPFAM" id="SSF53649">
    <property type="entry name" value="Alkaline phosphatase-like"/>
    <property type="match status" value="1"/>
</dbReference>
<evidence type="ECO:0000256" key="1">
    <source>
        <dbReference type="ARBA" id="ARBA00004613"/>
    </source>
</evidence>
<keyword evidence="6" id="KW-0325">Glycoprotein</keyword>
<dbReference type="EMBL" id="AFYH01246445">
    <property type="status" value="NOT_ANNOTATED_CDS"/>
    <property type="molecule type" value="Genomic_DNA"/>
</dbReference>
<dbReference type="PROSITE" id="PS50958">
    <property type="entry name" value="SMB_2"/>
    <property type="match status" value="2"/>
</dbReference>
<dbReference type="GeneTree" id="ENSGT00940000156034"/>
<keyword evidence="2" id="KW-0964">Secreted</keyword>
<dbReference type="Pfam" id="PF01223">
    <property type="entry name" value="Endonuclease_NS"/>
    <property type="match status" value="1"/>
</dbReference>
<keyword evidence="7" id="KW-0732">Signal</keyword>
<dbReference type="SUPFAM" id="SSF90188">
    <property type="entry name" value="Somatomedin B domain"/>
    <property type="match status" value="2"/>
</dbReference>
<feature type="domain" description="SMB" evidence="8">
    <location>
        <begin position="68"/>
        <end position="113"/>
    </location>
</feature>
<dbReference type="GO" id="GO:0030505">
    <property type="term" value="P:inorganic diphosphate transport"/>
    <property type="evidence" value="ECO:0007669"/>
    <property type="project" value="TreeGrafter"/>
</dbReference>
<dbReference type="InParanoid" id="H2ZYC3"/>
<evidence type="ECO:0000256" key="2">
    <source>
        <dbReference type="ARBA" id="ARBA00022525"/>
    </source>
</evidence>
<evidence type="ECO:0000256" key="4">
    <source>
        <dbReference type="ARBA" id="ARBA00022801"/>
    </source>
</evidence>
<dbReference type="InterPro" id="IPR036024">
    <property type="entry name" value="Somatomedin_B-like_dom_sf"/>
</dbReference>
<dbReference type="FunCoup" id="H2ZYC3">
    <property type="interactions" value="520"/>
</dbReference>
<dbReference type="Pfam" id="PF01033">
    <property type="entry name" value="Somatomedin_B"/>
    <property type="match status" value="2"/>
</dbReference>
<dbReference type="eggNOG" id="KOG2645">
    <property type="taxonomic scope" value="Eukaryota"/>
</dbReference>
<keyword evidence="3" id="KW-0479">Metal-binding</keyword>
<evidence type="ECO:0000313" key="9">
    <source>
        <dbReference type="Ensembl" id="ENSLACP00000002394.1"/>
    </source>
</evidence>
<dbReference type="GO" id="GO:0004528">
    <property type="term" value="F:phosphodiesterase I activity"/>
    <property type="evidence" value="ECO:0007669"/>
    <property type="project" value="TreeGrafter"/>
</dbReference>
<accession>H2ZYC3</accession>
<dbReference type="EMBL" id="AFYH01246448">
    <property type="status" value="NOT_ANNOTATED_CDS"/>
    <property type="molecule type" value="Genomic_DNA"/>
</dbReference>
<dbReference type="EMBL" id="AFYH01246446">
    <property type="status" value="NOT_ANNOTATED_CDS"/>
    <property type="molecule type" value="Genomic_DNA"/>
</dbReference>
<dbReference type="PROSITE" id="PS00524">
    <property type="entry name" value="SMB_1"/>
    <property type="match status" value="2"/>
</dbReference>
<dbReference type="FunFam" id="4.10.410.20:FF:000001">
    <property type="entry name" value="Ectonucleotide pyrophosphatase/phosphodiesterase family member 2"/>
    <property type="match status" value="1"/>
</dbReference>
<dbReference type="EMBL" id="AFYH01246449">
    <property type="status" value="NOT_ANNOTATED_CDS"/>
    <property type="molecule type" value="Genomic_DNA"/>
</dbReference>
<dbReference type="PANTHER" id="PTHR10151">
    <property type="entry name" value="ECTONUCLEOTIDE PYROPHOSPHATASE/PHOSPHODIESTERASE"/>
    <property type="match status" value="1"/>
</dbReference>
<proteinExistence type="predicted"/>
<dbReference type="InterPro" id="IPR017850">
    <property type="entry name" value="Alkaline_phosphatase_core_sf"/>
</dbReference>
<reference evidence="10" key="1">
    <citation type="submission" date="2011-08" db="EMBL/GenBank/DDBJ databases">
        <title>The draft genome of Latimeria chalumnae.</title>
        <authorList>
            <person name="Di Palma F."/>
            <person name="Alfoldi J."/>
            <person name="Johnson J."/>
            <person name="Berlin A."/>
            <person name="Gnerre S."/>
            <person name="Jaffe D."/>
            <person name="MacCallum I."/>
            <person name="Young S."/>
            <person name="Walker B.J."/>
            <person name="Lander E."/>
            <person name="Lindblad-Toh K."/>
        </authorList>
    </citation>
    <scope>NUCLEOTIDE SEQUENCE [LARGE SCALE GENOMIC DNA]</scope>
    <source>
        <strain evidence="10">Wild caught</strain>
    </source>
</reference>
<dbReference type="Proteomes" id="UP000008672">
    <property type="component" value="Unassembled WGS sequence"/>
</dbReference>
<name>H2ZYC3_LATCH</name>
<organism evidence="9 10">
    <name type="scientific">Latimeria chalumnae</name>
    <name type="common">Coelacanth</name>
    <dbReference type="NCBI Taxonomy" id="7897"/>
    <lineage>
        <taxon>Eukaryota</taxon>
        <taxon>Metazoa</taxon>
        <taxon>Chordata</taxon>
        <taxon>Craniata</taxon>
        <taxon>Vertebrata</taxon>
        <taxon>Euteleostomi</taxon>
        <taxon>Coelacanthiformes</taxon>
        <taxon>Coelacanthidae</taxon>
        <taxon>Latimeria</taxon>
    </lineage>
</organism>
<dbReference type="CDD" id="cd16018">
    <property type="entry name" value="Enpp"/>
    <property type="match status" value="1"/>
</dbReference>
<dbReference type="EMBL" id="AFYH01246453">
    <property type="status" value="NOT_ANNOTATED_CDS"/>
    <property type="molecule type" value="Genomic_DNA"/>
</dbReference>
<dbReference type="GO" id="GO:0005576">
    <property type="term" value="C:extracellular region"/>
    <property type="evidence" value="ECO:0007669"/>
    <property type="project" value="UniProtKB-SubCell"/>
</dbReference>
<dbReference type="GO" id="GO:0046872">
    <property type="term" value="F:metal ion binding"/>
    <property type="evidence" value="ECO:0007669"/>
    <property type="project" value="UniProtKB-KW"/>
</dbReference>
<dbReference type="Gene3D" id="4.10.410.20">
    <property type="match status" value="2"/>
</dbReference>
<gene>
    <name evidence="9" type="primary">ENPP1</name>
</gene>
<dbReference type="HOGENOM" id="CLU_012256_0_1_1"/>
<dbReference type="AlphaFoldDB" id="H2ZYC3"/>
<evidence type="ECO:0000256" key="7">
    <source>
        <dbReference type="SAM" id="SignalP"/>
    </source>
</evidence>
<dbReference type="FunFam" id="3.40.720.10:FF:000145">
    <property type="entry name" value="Uncharacterized protein"/>
    <property type="match status" value="1"/>
</dbReference>
<dbReference type="InterPro" id="IPR044929">
    <property type="entry name" value="DNA/RNA_non-sp_Endonuclease_sf"/>
</dbReference>
<dbReference type="GO" id="GO:0045599">
    <property type="term" value="P:negative regulation of fat cell differentiation"/>
    <property type="evidence" value="ECO:0007669"/>
    <property type="project" value="TreeGrafter"/>
</dbReference>
<dbReference type="GO" id="GO:0009986">
    <property type="term" value="C:cell surface"/>
    <property type="evidence" value="ECO:0007669"/>
    <property type="project" value="TreeGrafter"/>
</dbReference>
<dbReference type="GO" id="GO:0030500">
    <property type="term" value="P:regulation of bone mineralization"/>
    <property type="evidence" value="ECO:0007669"/>
    <property type="project" value="Ensembl"/>
</dbReference>
<evidence type="ECO:0000259" key="8">
    <source>
        <dbReference type="PROSITE" id="PS50958"/>
    </source>
</evidence>
<dbReference type="Gene3D" id="3.40.570.10">
    <property type="entry name" value="Extracellular Endonuclease, subunit A"/>
    <property type="match status" value="1"/>
</dbReference>
<protein>
    <submittedName>
        <fullName evidence="9">Ectonucleotide pyrophosphatase/phosphodiesterase 1</fullName>
    </submittedName>
</protein>
<reference evidence="9" key="2">
    <citation type="submission" date="2025-08" db="UniProtKB">
        <authorList>
            <consortium name="Ensembl"/>
        </authorList>
    </citation>
    <scope>IDENTIFICATION</scope>
</reference>
<dbReference type="InterPro" id="IPR044925">
    <property type="entry name" value="His-Me_finger_sf"/>
</dbReference>
<dbReference type="GO" id="GO:0009143">
    <property type="term" value="P:nucleoside triphosphate catabolic process"/>
    <property type="evidence" value="ECO:0007669"/>
    <property type="project" value="TreeGrafter"/>
</dbReference>
<dbReference type="GO" id="GO:0046034">
    <property type="term" value="P:ATP metabolic process"/>
    <property type="evidence" value="ECO:0007669"/>
    <property type="project" value="TreeGrafter"/>
</dbReference>
<dbReference type="EMBL" id="AFYH01246450">
    <property type="status" value="NOT_ANNOTATED_CDS"/>
    <property type="molecule type" value="Genomic_DNA"/>
</dbReference>
<dbReference type="GO" id="GO:0004551">
    <property type="term" value="F:dinucleotide phosphatase activity"/>
    <property type="evidence" value="ECO:0007669"/>
    <property type="project" value="TreeGrafter"/>
</dbReference>
<feature type="domain" description="SMB" evidence="8">
    <location>
        <begin position="24"/>
        <end position="67"/>
    </location>
</feature>
<keyword evidence="10" id="KW-1185">Reference proteome</keyword>
<dbReference type="GO" id="GO:0003676">
    <property type="term" value="F:nucleic acid binding"/>
    <property type="evidence" value="ECO:0007669"/>
    <property type="project" value="InterPro"/>
</dbReference>
<dbReference type="InterPro" id="IPR001212">
    <property type="entry name" value="Somatomedin_B_dom"/>
</dbReference>
<evidence type="ECO:0000313" key="10">
    <source>
        <dbReference type="Proteomes" id="UP000008672"/>
    </source>
</evidence>
<dbReference type="EMBL" id="AFYH01246447">
    <property type="status" value="NOT_ANNOTATED_CDS"/>
    <property type="molecule type" value="Genomic_DNA"/>
</dbReference>
<dbReference type="Bgee" id="ENSLACG00000002139">
    <property type="expression patterns" value="Expressed in chordate pharynx and 2 other cell types or tissues"/>
</dbReference>
<dbReference type="SMART" id="SM00201">
    <property type="entry name" value="SO"/>
    <property type="match status" value="2"/>
</dbReference>
<dbReference type="PANTHER" id="PTHR10151:SF77">
    <property type="entry name" value="ECTONUCLEOTIDE PYROPHOSPHATASE_PHOSPHODIESTERASE FAMILY MEMBER 1"/>
    <property type="match status" value="1"/>
</dbReference>
<dbReference type="Ensembl" id="ENSLACT00000002414.1">
    <property type="protein sequence ID" value="ENSLACP00000002394.1"/>
    <property type="gene ID" value="ENSLACG00000002139.1"/>
</dbReference>
<dbReference type="InterPro" id="IPR002591">
    <property type="entry name" value="Phosphodiest/P_Trfase"/>
</dbReference>
<feature type="chain" id="PRO_5003579710" evidence="7">
    <location>
        <begin position="23"/>
        <end position="850"/>
    </location>
</feature>
<dbReference type="EMBL" id="AFYH01246452">
    <property type="status" value="NOT_ANNOTATED_CDS"/>
    <property type="molecule type" value="Genomic_DNA"/>
</dbReference>
<comment type="subcellular location">
    <subcellularLocation>
        <location evidence="1">Secreted</location>
    </subcellularLocation>
</comment>
<evidence type="ECO:0000256" key="3">
    <source>
        <dbReference type="ARBA" id="ARBA00022723"/>
    </source>
</evidence>
<dbReference type="CDD" id="cd00091">
    <property type="entry name" value="NUC"/>
    <property type="match status" value="1"/>
</dbReference>
<dbReference type="InterPro" id="IPR020821">
    <property type="entry name" value="ENPP1-3/EXOG-like_nuc-like"/>
</dbReference>
<keyword evidence="4" id="KW-0378">Hydrolase</keyword>
<dbReference type="SMART" id="SM00892">
    <property type="entry name" value="Endonuclease_NS"/>
    <property type="match status" value="1"/>
</dbReference>
<feature type="signal peptide" evidence="7">
    <location>
        <begin position="1"/>
        <end position="22"/>
    </location>
</feature>
<sequence length="850" mass="97132">VLPVILLAIVLGFIFGLKPSCSLEVRSCKNRCFEKMERKFATCRCDSSCAELGNCCLDFMEVCQEPVRLWMCTKFRCGEEKELPGTLCSCSDDCVANRNCCINYLSTCKGEKSWVEEGCEDISAPQCPSGFSKPPVILMSLDGFRSEYLQTWGGLIPAITKLKNCGTHAPHMRPVYPTKTFPNHYSIVTGLYPESHGIVDNHIYDVERNATFRLKLQEKFNPSWYQGQPHFIKTKFEAWISTGLTWFGTTLFTQGMIFSDLLKIEKCIYPRDCYLIRFSKWYKLRVGERPCFYKVHLQDPISDRHSSLLFSSRIIKALQVVDKIVEMLMDGLKQMNLLKCVNLIVLSDHGMEMASCKKAEYLSNYLDNVNDLIVIQGPAGRLRPKNLPDEYFSFDYEGIVKNLTCRAPDQHFKPYLKEYLPKRFHFAANTRIEKINFYLEPQWQFARQLGELKYCTGGFHGSDNQFKNMQAIFIGFGPGFKFKTTVEPFENIEIYNLICDLLNIKPGPNNGTHGSLNHLLKKPFYWPAHSQEVSVPSSCPFVRMTPSSSLGCSCSSAVKSAEDLNEQLNMTVKEVQDADAHHLPYGRPTVLQEKSLNCLLHHHHYISGFSRDILMPLWSSYTVDKPKSTGTPLSDCLRADVRIPPTYSQACSQYKKGLNISYGFLYPPNFKANSDDQYDALITSNIVPMYEAFKDIWSYLHNVLLAKYAKERNGINVVSGPVFDYDYNGNFDTLDTIQHLFVFRYVANTKIPIPTHYFMVVTSCRSSSETPAQCAGSLNVFSFVIPHRPDNSESCADGKQESVWVEKHIRFHTARVRDIELLTGLSFYNNRNVTEILQLKTFLHTFENEN</sequence>
<reference evidence="9" key="3">
    <citation type="submission" date="2025-09" db="UniProtKB">
        <authorList>
            <consortium name="Ensembl"/>
        </authorList>
    </citation>
    <scope>IDENTIFICATION</scope>
</reference>
<dbReference type="SMART" id="SM00477">
    <property type="entry name" value="NUC"/>
    <property type="match status" value="1"/>
</dbReference>
<evidence type="ECO:0000256" key="6">
    <source>
        <dbReference type="ARBA" id="ARBA00023180"/>
    </source>
</evidence>
<dbReference type="STRING" id="7897.ENSLACP00000002394"/>
<dbReference type="SUPFAM" id="SSF54060">
    <property type="entry name" value="His-Me finger endonucleases"/>
    <property type="match status" value="1"/>
</dbReference>